<dbReference type="Proteomes" id="UP001310594">
    <property type="component" value="Unassembled WGS sequence"/>
</dbReference>
<feature type="compositionally biased region" description="Basic and acidic residues" evidence="1">
    <location>
        <begin position="14"/>
        <end position="31"/>
    </location>
</feature>
<dbReference type="AlphaFoldDB" id="A0AAN7W3W7"/>
<keyword evidence="2" id="KW-0812">Transmembrane</keyword>
<sequence length="217" mass="24150">MKTDLRRRASVPKDFGREVHELDPTQSRDFEQAETDLDLDRQHIRDSVHGSSHQRSMTVVRVVRSIQILIGPVMLGICIVLLQRYNNLRDQCMALNLDNKHICQVEQHAVGALRFCIVPPIIGIISGISGMVATLTPSIPPIVTVVMDNATGGFFMGGGCTLAAMVDDLSCAAYRRGTCQLHYVAVGFFFLGVSLAYSMSVRHWWVQRKKRRQAGPS</sequence>
<evidence type="ECO:0000313" key="3">
    <source>
        <dbReference type="EMBL" id="KAK5699675.1"/>
    </source>
</evidence>
<keyword evidence="2" id="KW-0472">Membrane</keyword>
<dbReference type="EMBL" id="JAVRQU010000008">
    <property type="protein sequence ID" value="KAK5699675.1"/>
    <property type="molecule type" value="Genomic_DNA"/>
</dbReference>
<feature type="transmembrane region" description="Helical" evidence="2">
    <location>
        <begin position="181"/>
        <end position="201"/>
    </location>
</feature>
<comment type="caution">
    <text evidence="3">The sequence shown here is derived from an EMBL/GenBank/DDBJ whole genome shotgun (WGS) entry which is preliminary data.</text>
</comment>
<name>A0AAN7W3W7_9PEZI</name>
<feature type="region of interest" description="Disordered" evidence="1">
    <location>
        <begin position="1"/>
        <end position="33"/>
    </location>
</feature>
<reference evidence="3" key="1">
    <citation type="submission" date="2023-08" db="EMBL/GenBank/DDBJ databases">
        <title>Black Yeasts Isolated from many extreme environments.</title>
        <authorList>
            <person name="Coleine C."/>
            <person name="Stajich J.E."/>
            <person name="Selbmann L."/>
        </authorList>
    </citation>
    <scope>NUCLEOTIDE SEQUENCE</scope>
    <source>
        <strain evidence="3">CCFEE 5810</strain>
    </source>
</reference>
<accession>A0AAN7W3W7</accession>
<evidence type="ECO:0000256" key="2">
    <source>
        <dbReference type="SAM" id="Phobius"/>
    </source>
</evidence>
<protein>
    <submittedName>
        <fullName evidence="3">Uncharacterized protein</fullName>
    </submittedName>
</protein>
<gene>
    <name evidence="3" type="ORF">LTR97_005804</name>
</gene>
<evidence type="ECO:0000256" key="1">
    <source>
        <dbReference type="SAM" id="MobiDB-lite"/>
    </source>
</evidence>
<proteinExistence type="predicted"/>
<organism evidence="3 4">
    <name type="scientific">Elasticomyces elasticus</name>
    <dbReference type="NCBI Taxonomy" id="574655"/>
    <lineage>
        <taxon>Eukaryota</taxon>
        <taxon>Fungi</taxon>
        <taxon>Dikarya</taxon>
        <taxon>Ascomycota</taxon>
        <taxon>Pezizomycotina</taxon>
        <taxon>Dothideomycetes</taxon>
        <taxon>Dothideomycetidae</taxon>
        <taxon>Mycosphaerellales</taxon>
        <taxon>Teratosphaeriaceae</taxon>
        <taxon>Elasticomyces</taxon>
    </lineage>
</organism>
<evidence type="ECO:0000313" key="4">
    <source>
        <dbReference type="Proteomes" id="UP001310594"/>
    </source>
</evidence>
<keyword evidence="2" id="KW-1133">Transmembrane helix</keyword>